<evidence type="ECO:0000313" key="4">
    <source>
        <dbReference type="EMBL" id="SES01191.1"/>
    </source>
</evidence>
<dbReference type="InterPro" id="IPR052155">
    <property type="entry name" value="Biofilm_reg_signaling"/>
</dbReference>
<name>A0A1H9TVX6_9FIRM</name>
<evidence type="ECO:0000259" key="2">
    <source>
        <dbReference type="PROSITE" id="PS50883"/>
    </source>
</evidence>
<feature type="domain" description="GGDEF" evidence="3">
    <location>
        <begin position="254"/>
        <end position="379"/>
    </location>
</feature>
<dbReference type="AlphaFoldDB" id="A0A1H9TVX6"/>
<reference evidence="5" key="1">
    <citation type="submission" date="2016-10" db="EMBL/GenBank/DDBJ databases">
        <authorList>
            <person name="Varghese N."/>
            <person name="Submissions S."/>
        </authorList>
    </citation>
    <scope>NUCLEOTIDE SEQUENCE [LARGE SCALE GENOMIC DNA]</scope>
    <source>
        <strain evidence="5">S1b</strain>
    </source>
</reference>
<dbReference type="CDD" id="cd01948">
    <property type="entry name" value="EAL"/>
    <property type="match status" value="1"/>
</dbReference>
<proteinExistence type="predicted"/>
<protein>
    <submittedName>
        <fullName evidence="4">PAS domain S-box-containing protein/diguanylate cyclase (GGDEF) domain-containing protein</fullName>
    </submittedName>
</protein>
<dbReference type="SMART" id="SM00052">
    <property type="entry name" value="EAL"/>
    <property type="match status" value="1"/>
</dbReference>
<dbReference type="SUPFAM" id="SSF55785">
    <property type="entry name" value="PYP-like sensor domain (PAS domain)"/>
    <property type="match status" value="1"/>
</dbReference>
<dbReference type="InterPro" id="IPR029787">
    <property type="entry name" value="Nucleotide_cyclase"/>
</dbReference>
<accession>A0A1H9TVX6</accession>
<dbReference type="NCBIfam" id="TIGR00254">
    <property type="entry name" value="GGDEF"/>
    <property type="match status" value="2"/>
</dbReference>
<dbReference type="RefSeq" id="WP_074730792.1">
    <property type="nucleotide sequence ID" value="NZ_FOGW01000020.1"/>
</dbReference>
<feature type="domain" description="EAL" evidence="2">
    <location>
        <begin position="388"/>
        <end position="642"/>
    </location>
</feature>
<dbReference type="Pfam" id="PF13188">
    <property type="entry name" value="PAS_8"/>
    <property type="match status" value="1"/>
</dbReference>
<dbReference type="PROSITE" id="PS50883">
    <property type="entry name" value="EAL"/>
    <property type="match status" value="1"/>
</dbReference>
<evidence type="ECO:0000259" key="3">
    <source>
        <dbReference type="PROSITE" id="PS50887"/>
    </source>
</evidence>
<keyword evidence="1" id="KW-0175">Coiled coil</keyword>
<dbReference type="InterPro" id="IPR001633">
    <property type="entry name" value="EAL_dom"/>
</dbReference>
<dbReference type="PROSITE" id="PS50887">
    <property type="entry name" value="GGDEF"/>
    <property type="match status" value="2"/>
</dbReference>
<dbReference type="CDD" id="cd01949">
    <property type="entry name" value="GGDEF"/>
    <property type="match status" value="2"/>
</dbReference>
<dbReference type="EMBL" id="FOGW01000020">
    <property type="protein sequence ID" value="SES01191.1"/>
    <property type="molecule type" value="Genomic_DNA"/>
</dbReference>
<feature type="domain" description="GGDEF" evidence="3">
    <location>
        <begin position="1119"/>
        <end position="1251"/>
    </location>
</feature>
<dbReference type="PANTHER" id="PTHR44757:SF2">
    <property type="entry name" value="BIOFILM ARCHITECTURE MAINTENANCE PROTEIN MBAA"/>
    <property type="match status" value="1"/>
</dbReference>
<feature type="coiled-coil region" evidence="1">
    <location>
        <begin position="165"/>
        <end position="192"/>
    </location>
</feature>
<dbReference type="Gene3D" id="3.20.20.450">
    <property type="entry name" value="EAL domain"/>
    <property type="match status" value="1"/>
</dbReference>
<keyword evidence="5" id="KW-1185">Reference proteome</keyword>
<dbReference type="Pfam" id="PF00563">
    <property type="entry name" value="EAL"/>
    <property type="match status" value="1"/>
</dbReference>
<dbReference type="PANTHER" id="PTHR44757">
    <property type="entry name" value="DIGUANYLATE CYCLASE DGCP"/>
    <property type="match status" value="1"/>
</dbReference>
<evidence type="ECO:0000256" key="1">
    <source>
        <dbReference type="SAM" id="Coils"/>
    </source>
</evidence>
<gene>
    <name evidence="4" type="ORF">SAMN02910429_01795</name>
</gene>
<dbReference type="SUPFAM" id="SSF55073">
    <property type="entry name" value="Nucleotide cyclase"/>
    <property type="match status" value="2"/>
</dbReference>
<dbReference type="Gene3D" id="3.30.450.20">
    <property type="entry name" value="PAS domain"/>
    <property type="match status" value="1"/>
</dbReference>
<dbReference type="InterPro" id="IPR000160">
    <property type="entry name" value="GGDEF_dom"/>
</dbReference>
<dbReference type="InterPro" id="IPR035965">
    <property type="entry name" value="PAS-like_dom_sf"/>
</dbReference>
<dbReference type="SMART" id="SM00267">
    <property type="entry name" value="GGDEF"/>
    <property type="match status" value="2"/>
</dbReference>
<organism evidence="4 5">
    <name type="scientific">Lachnobacterium bovis</name>
    <dbReference type="NCBI Taxonomy" id="140626"/>
    <lineage>
        <taxon>Bacteria</taxon>
        <taxon>Bacillati</taxon>
        <taxon>Bacillota</taxon>
        <taxon>Clostridia</taxon>
        <taxon>Lachnospirales</taxon>
        <taxon>Lachnospiraceae</taxon>
        <taxon>Lachnobacterium</taxon>
    </lineage>
</organism>
<dbReference type="NCBIfam" id="TIGR00229">
    <property type="entry name" value="sensory_box"/>
    <property type="match status" value="1"/>
</dbReference>
<dbReference type="Pfam" id="PF00990">
    <property type="entry name" value="GGDEF"/>
    <property type="match status" value="2"/>
</dbReference>
<dbReference type="Gene3D" id="3.30.70.270">
    <property type="match status" value="2"/>
</dbReference>
<dbReference type="InterPro" id="IPR043128">
    <property type="entry name" value="Rev_trsase/Diguanyl_cyclase"/>
</dbReference>
<sequence>MGDFVYSIESREREKSKNFIDSVYLWLANKNNNKESNYFSFSQFVKNSCFFTINISKNLIVDFHVGGIGSPIDDIHMSHMKYDRAYKNLIIHNIESPNKRIASDFFDIDHLFQDYEEGRTYQEEHFEMYIGANKKKHKICINRQLLLRYDTKDIYAFFLLLENKNEDIINNFQKKKYELKQLENKYNFLDKENYKDKNYNNQNYKFIEGQASDSCIKEIDEANIDKLTKLYNMYKFNELATDRYKNAIKNKNHGKFALLFIDMNGFKYFNEEFGFYEGDLFLKYIAEQLQIIFKDQIVARLYDDHFVVFTDHENILSDVVKLNSRIKKYHANEKVYLKVGIYNFDEFSSKDIIKAIDKAKLACQNVKSRCDITYCYYDEKVAQREKKEHYIITNIDNAIKNEYIEVYFQPVVRTLTGELCGWEALTRWRDPIYGMINPVEFVDTLEKAHLIQKIDTYVIKKVCQKYVELKNNNDLVEPVSINLSKLDFELCDILDIIQEEVKKSGIPKALIHFEITESIINEKVDVINNRIIQIQNAGYQVWMDDFGSGYSSFNSLKDFNFDFLKIDMKFLEDFEFNDKTKIILASIVNMAKQLSIGTLAEGVETETQAEFLKSIGCEKMQGFLYGKPLPYHEAVANIEKKGIKKEVAQDVAYNVIIDKINLLNSNPLLNINLSDSINDFYILRDYKKEFNDKTNFAFSSGFPLALVEYHKGKIRYILANNEYMNFLKDVGSNSLEENEMLFNNGLLDSKKGIIEIAKNARKQKEEKSIDYVRNGYLCNLTINYIASNIHRKTHAYLLAVTHSLYDVGFERGKWLSMYTKKMFSMFICIDLINVRENRIENLYYNGMSIDRKIIDNRFDESVDNFIETNLYPKEKKQMMDFFNFENTEFDFQNGDITYKEQFFRVKKKENMYDWFTFWLVYQKGKKNDECLLFIKNTSETIKKLLENRIVQKEKDYNKNKINDEVLRNVLELSNVGIFWKDKNRRFIDVNDYFLNFYGISDKDEIIGKTDEEMGWHINEDGPKLEEIKVIKDGESVINHKLNCIVKGTVHELIINKRPLYVDGEIVGLIGGFKDNFYDEKGSLTINKLAVTDELTEVFNRRGFIEMLDKYEREYSRKKIDFVLFYIDVDDFKYYNDTFGHQFGDKVLKTVAAYLRENYGSKSVIARIGGDEFAIIRQSNENCNLYEIAREIHNGISAIKKIDYVPCKIRLSIGFAKFSETISLNKLINVADVRMYENKMRKKKINDEIKKRKNNS</sequence>
<evidence type="ECO:0000313" key="5">
    <source>
        <dbReference type="Proteomes" id="UP000182471"/>
    </source>
</evidence>
<dbReference type="SUPFAM" id="SSF141868">
    <property type="entry name" value="EAL domain-like"/>
    <property type="match status" value="1"/>
</dbReference>
<dbReference type="InterPro" id="IPR035919">
    <property type="entry name" value="EAL_sf"/>
</dbReference>
<dbReference type="Proteomes" id="UP000182471">
    <property type="component" value="Unassembled WGS sequence"/>
</dbReference>
<dbReference type="InterPro" id="IPR000014">
    <property type="entry name" value="PAS"/>
</dbReference>